<evidence type="ECO:0000256" key="2">
    <source>
        <dbReference type="ARBA" id="ARBA00022679"/>
    </source>
</evidence>
<dbReference type="SUPFAM" id="SSF56112">
    <property type="entry name" value="Protein kinase-like (PK-like)"/>
    <property type="match status" value="1"/>
</dbReference>
<dbReference type="PANTHER" id="PTHR22974">
    <property type="entry name" value="MIXED LINEAGE PROTEIN KINASE"/>
    <property type="match status" value="1"/>
</dbReference>
<evidence type="ECO:0000256" key="4">
    <source>
        <dbReference type="ARBA" id="ARBA00022777"/>
    </source>
</evidence>
<gene>
    <name evidence="9" type="ORF">AAG570_009014</name>
</gene>
<evidence type="ECO:0000256" key="5">
    <source>
        <dbReference type="ARBA" id="ARBA00022840"/>
    </source>
</evidence>
<organism evidence="9 10">
    <name type="scientific">Ranatra chinensis</name>
    <dbReference type="NCBI Taxonomy" id="642074"/>
    <lineage>
        <taxon>Eukaryota</taxon>
        <taxon>Metazoa</taxon>
        <taxon>Ecdysozoa</taxon>
        <taxon>Arthropoda</taxon>
        <taxon>Hexapoda</taxon>
        <taxon>Insecta</taxon>
        <taxon>Pterygota</taxon>
        <taxon>Neoptera</taxon>
        <taxon>Paraneoptera</taxon>
        <taxon>Hemiptera</taxon>
        <taxon>Heteroptera</taxon>
        <taxon>Panheteroptera</taxon>
        <taxon>Nepomorpha</taxon>
        <taxon>Nepidae</taxon>
        <taxon>Ranatrinae</taxon>
        <taxon>Ranatra</taxon>
    </lineage>
</organism>
<dbReference type="EMBL" id="JBFDAA010000003">
    <property type="protein sequence ID" value="KAL1138952.1"/>
    <property type="molecule type" value="Genomic_DNA"/>
</dbReference>
<keyword evidence="1" id="KW-0723">Serine/threonine-protein kinase</keyword>
<accession>A0ABD0Z5E5</accession>
<dbReference type="GO" id="GO:0005524">
    <property type="term" value="F:ATP binding"/>
    <property type="evidence" value="ECO:0007669"/>
    <property type="project" value="UniProtKB-UniRule"/>
</dbReference>
<feature type="region of interest" description="Disordered" evidence="7">
    <location>
        <begin position="365"/>
        <end position="410"/>
    </location>
</feature>
<sequence>MQAELDGLQEVVRPVDDGGGDSENESWPYPAFYDKLTGANKPKSRLGRRKFNKESKASFCKDGEGSFKSMSSKEPSPTMAGGNSGDFSEEKSTEEDRPMGVVTETHCKFALWLQQHQTPHKVQEGSEGLLMQGPLRTAHQELQAPLRDLINIDWDQRGKNKSTPVYLTHENKPLSASSGKDSIQPLWAARRLEMDSVNVSEHKSETPGQGGGPKNVNNSEPCGNPQESKIVSNIPASLKSCLTSQMVTPTLHSGDGGNYRESALKVAEYLNTPANPQKIPEILGISEPKISAPASNGSQVHISGTNSGIVPIEPRIRPPFLLDILGSKVENSGLQKTPSDGKILPPRIWPRSCVEMLQPSEVARKSVMSEDNHVKQNVPPDDRVPPLLSSQVFPKTPAGKRSSQKDSRAMSLDLHSSFRGNYCPVSLDMSQIVGGPSDPLMAMLEHHDESDCFMTAQQHPPPHLSESDPDGRHRVETEDRLWNSAPPKSVSKIKVVNVLDFYEGGDSEVRAHTSSTPVDSGICMQNSIEANSDRLQKLNLTPCVDTTGGLWLDCTILQTKHTSQDSVDRSTIEAKLSDIGTPIRGLPTPSKPNVQSEKRPHNSNSGTPSIVLAGSHVMRGSLNGGHLKDVSDNPAQENSLGLVEQTKSKDVPETSAGTFPPSRRNELGLLKQNHFSQKVGQAKNILPPRSRSENAFPPKSGLDLFGTHHSMPDCNRVFPPNIGSGGNFPFRAQQTAPELNILGSTPQNTGHAQPFNLQGGPQHKQESFPPPQATDQQSLPKGHNNVLSSFPTEVRVSSHEGFVTAQQNLPSECNLAGNGVFPNISQGQNQNATDGSANNFLGHGPTSGLLQSISTGQAMPQFLLHPPPLHQPFSRPTEVQSEIEAKQDHHQASRQPMIISEHNQGRGGYSDEGKFKKPIAPAPHRQPHHSILPSSAPPSPTSNSLYVNGKPYTILSLLGRGGSSIVYQVLDLKTSNLLAIKCVNLSMVDHAIAKGYLNEIELLSKLQGCPCVITMFDHEYIHETKTLYVVMEKGDVDLSKLIRGITKTQQLSMSMIIYYWTEMLTAVKEIHDRGIIHSDLKPANFLLVSGRLKLIDFGIASSLQGDMTSVLKQNSTGTSNYISPEAVRPITVGQPGASDSQWKISYKSDVWSLGCILYNLIYGRTPFSHVTRDWVKLEMIADPEHTIKLPPVNGTSAGARPITGELRAALEACLVKDPRSRPTVAALLALNYHLLPGPDLQSQNLYNVKYKWSQQILQEMSTSKS</sequence>
<dbReference type="FunFam" id="3.30.200.20:FF:000131">
    <property type="entry name" value="Dual specificity protein kinase TTK"/>
    <property type="match status" value="1"/>
</dbReference>
<feature type="compositionally biased region" description="Basic residues" evidence="7">
    <location>
        <begin position="42"/>
        <end position="51"/>
    </location>
</feature>
<dbReference type="InterPro" id="IPR011009">
    <property type="entry name" value="Kinase-like_dom_sf"/>
</dbReference>
<name>A0ABD0Z5E5_9HEMI</name>
<dbReference type="SMART" id="SM00220">
    <property type="entry name" value="S_TKc"/>
    <property type="match status" value="1"/>
</dbReference>
<comment type="caution">
    <text evidence="9">The sequence shown here is derived from an EMBL/GenBank/DDBJ whole genome shotgun (WGS) entry which is preliminary data.</text>
</comment>
<feature type="region of interest" description="Disordered" evidence="7">
    <location>
        <begin position="741"/>
        <end position="787"/>
    </location>
</feature>
<evidence type="ECO:0000259" key="8">
    <source>
        <dbReference type="PROSITE" id="PS50011"/>
    </source>
</evidence>
<keyword evidence="3 6" id="KW-0547">Nucleotide-binding</keyword>
<dbReference type="PROSITE" id="PS00108">
    <property type="entry name" value="PROTEIN_KINASE_ST"/>
    <property type="match status" value="1"/>
</dbReference>
<feature type="compositionally biased region" description="Basic and acidic residues" evidence="7">
    <location>
        <begin position="52"/>
        <end position="65"/>
    </location>
</feature>
<dbReference type="AlphaFoldDB" id="A0ABD0Z5E5"/>
<dbReference type="Gene3D" id="3.30.200.20">
    <property type="entry name" value="Phosphorylase Kinase, domain 1"/>
    <property type="match status" value="1"/>
</dbReference>
<feature type="region of interest" description="Disordered" evidence="7">
    <location>
        <begin position="158"/>
        <end position="181"/>
    </location>
</feature>
<feature type="region of interest" description="Disordered" evidence="7">
    <location>
        <begin position="918"/>
        <end position="939"/>
    </location>
</feature>
<protein>
    <recommendedName>
        <fullName evidence="8">Protein kinase domain-containing protein</fullName>
    </recommendedName>
</protein>
<feature type="binding site" evidence="6">
    <location>
        <position position="981"/>
    </location>
    <ligand>
        <name>ATP</name>
        <dbReference type="ChEBI" id="CHEBI:30616"/>
    </ligand>
</feature>
<dbReference type="Pfam" id="PF00069">
    <property type="entry name" value="Pkinase"/>
    <property type="match status" value="1"/>
</dbReference>
<dbReference type="PROSITE" id="PS50011">
    <property type="entry name" value="PROTEIN_KINASE_DOM"/>
    <property type="match status" value="1"/>
</dbReference>
<feature type="region of interest" description="Disordered" evidence="7">
    <location>
        <begin position="1"/>
        <end position="98"/>
    </location>
</feature>
<proteinExistence type="predicted"/>
<feature type="compositionally biased region" description="Polar residues" evidence="7">
    <location>
        <begin position="741"/>
        <end position="751"/>
    </location>
</feature>
<keyword evidence="10" id="KW-1185">Reference proteome</keyword>
<feature type="domain" description="Protein kinase" evidence="8">
    <location>
        <begin position="952"/>
        <end position="1235"/>
    </location>
</feature>
<evidence type="ECO:0000313" key="9">
    <source>
        <dbReference type="EMBL" id="KAL1138952.1"/>
    </source>
</evidence>
<feature type="region of interest" description="Disordered" evidence="7">
    <location>
        <begin position="578"/>
        <end position="611"/>
    </location>
</feature>
<dbReference type="PROSITE" id="PS00107">
    <property type="entry name" value="PROTEIN_KINASE_ATP"/>
    <property type="match status" value="1"/>
</dbReference>
<feature type="compositionally biased region" description="Basic and acidic residues" evidence="7">
    <location>
        <begin position="365"/>
        <end position="384"/>
    </location>
</feature>
<evidence type="ECO:0000256" key="6">
    <source>
        <dbReference type="PROSITE-ProRule" id="PRU10141"/>
    </source>
</evidence>
<dbReference type="Gene3D" id="1.10.510.10">
    <property type="entry name" value="Transferase(Phosphotransferase) domain 1"/>
    <property type="match status" value="1"/>
</dbReference>
<dbReference type="InterPro" id="IPR000719">
    <property type="entry name" value="Prot_kinase_dom"/>
</dbReference>
<feature type="compositionally biased region" description="Polar residues" evidence="7">
    <location>
        <begin position="773"/>
        <end position="787"/>
    </location>
</feature>
<feature type="region of interest" description="Disordered" evidence="7">
    <location>
        <begin position="642"/>
        <end position="664"/>
    </location>
</feature>
<dbReference type="InterPro" id="IPR008271">
    <property type="entry name" value="Ser/Thr_kinase_AS"/>
</dbReference>
<keyword evidence="4" id="KW-0418">Kinase</keyword>
<dbReference type="InterPro" id="IPR017441">
    <property type="entry name" value="Protein_kinase_ATP_BS"/>
</dbReference>
<evidence type="ECO:0000256" key="3">
    <source>
        <dbReference type="ARBA" id="ARBA00022741"/>
    </source>
</evidence>
<reference evidence="9 10" key="1">
    <citation type="submission" date="2024-07" db="EMBL/GenBank/DDBJ databases">
        <title>Chromosome-level genome assembly of the water stick insect Ranatra chinensis (Heteroptera: Nepidae).</title>
        <authorList>
            <person name="Liu X."/>
        </authorList>
    </citation>
    <scope>NUCLEOTIDE SEQUENCE [LARGE SCALE GENOMIC DNA]</scope>
    <source>
        <strain evidence="9">Cailab_2021Rc</strain>
        <tissue evidence="9">Muscle</tissue>
    </source>
</reference>
<feature type="compositionally biased region" description="Polar residues" evidence="7">
    <location>
        <begin position="215"/>
        <end position="229"/>
    </location>
</feature>
<dbReference type="PANTHER" id="PTHR22974:SF21">
    <property type="entry name" value="DUAL SPECIFICITY PROTEIN KINASE TTK"/>
    <property type="match status" value="1"/>
</dbReference>
<dbReference type="Proteomes" id="UP001558652">
    <property type="component" value="Unassembled WGS sequence"/>
</dbReference>
<feature type="region of interest" description="Disordered" evidence="7">
    <location>
        <begin position="198"/>
        <end position="229"/>
    </location>
</feature>
<keyword evidence="5 6" id="KW-0067">ATP-binding</keyword>
<dbReference type="GO" id="GO:0004674">
    <property type="term" value="F:protein serine/threonine kinase activity"/>
    <property type="evidence" value="ECO:0007669"/>
    <property type="project" value="UniProtKB-KW"/>
</dbReference>
<evidence type="ECO:0000256" key="7">
    <source>
        <dbReference type="SAM" id="MobiDB-lite"/>
    </source>
</evidence>
<keyword evidence="2" id="KW-0808">Transferase</keyword>
<feature type="compositionally biased region" description="Basic and acidic residues" evidence="7">
    <location>
        <begin position="88"/>
        <end position="98"/>
    </location>
</feature>
<evidence type="ECO:0000256" key="1">
    <source>
        <dbReference type="ARBA" id="ARBA00022527"/>
    </source>
</evidence>
<evidence type="ECO:0000313" key="10">
    <source>
        <dbReference type="Proteomes" id="UP001558652"/>
    </source>
</evidence>